<evidence type="ECO:0000256" key="3">
    <source>
        <dbReference type="SAM" id="MobiDB-lite"/>
    </source>
</evidence>
<keyword evidence="1 5" id="KW-0808">Transferase</keyword>
<accession>A0A0C2J7Z5</accession>
<dbReference type="OrthoDB" id="9770030at2"/>
<keyword evidence="6" id="KW-1185">Reference proteome</keyword>
<dbReference type="PANTHER" id="PTHR11364">
    <property type="entry name" value="THIOSULFATE SULFERTANSFERASE"/>
    <property type="match status" value="1"/>
</dbReference>
<evidence type="ECO:0000256" key="2">
    <source>
        <dbReference type="ARBA" id="ARBA00022737"/>
    </source>
</evidence>
<feature type="domain" description="Rhodanese" evidence="4">
    <location>
        <begin position="167"/>
        <end position="280"/>
    </location>
</feature>
<feature type="domain" description="Rhodanese" evidence="4">
    <location>
        <begin position="22"/>
        <end position="136"/>
    </location>
</feature>
<dbReference type="CDD" id="cd01448">
    <property type="entry name" value="TST_Repeat_1"/>
    <property type="match status" value="1"/>
</dbReference>
<sequence length="288" mass="30055">MASEPNPSDPPVVVSPQWAAAHRDEVLLADVRWYLDGRSGRAAFREGHPPGAVFVDVDTDLAGPATGTGGRHPLPDPRDFAESMAALGIGDGTPVVAYDDSGGSTAARLVWMLRVLGSPAALLDGGIGAWPGPLETGEDRPVHRRRTPAAWPADRVADTVGVSADTGDPRRLLLDARARERYTGAEPAPVDPRPGHIPGAQSAAWPGNLTEDGRMAPPERLRERFRALGADSAETITAYCGSGVTACHDLLALEHAGYTGARLYPGSWSAWGADSGLPAETGEGEGPA</sequence>
<protein>
    <submittedName>
        <fullName evidence="5">Sulfurtransferase</fullName>
    </submittedName>
</protein>
<organism evidence="5 6">
    <name type="scientific">Streptomonospora alba</name>
    <dbReference type="NCBI Taxonomy" id="183763"/>
    <lineage>
        <taxon>Bacteria</taxon>
        <taxon>Bacillati</taxon>
        <taxon>Actinomycetota</taxon>
        <taxon>Actinomycetes</taxon>
        <taxon>Streptosporangiales</taxon>
        <taxon>Nocardiopsidaceae</taxon>
        <taxon>Streptomonospora</taxon>
    </lineage>
</organism>
<dbReference type="InterPro" id="IPR001763">
    <property type="entry name" value="Rhodanese-like_dom"/>
</dbReference>
<dbReference type="RefSeq" id="WP_040275299.1">
    <property type="nucleotide sequence ID" value="NZ_JROO01000035.1"/>
</dbReference>
<proteinExistence type="predicted"/>
<dbReference type="GO" id="GO:0004792">
    <property type="term" value="F:thiosulfate-cyanide sulfurtransferase activity"/>
    <property type="evidence" value="ECO:0007669"/>
    <property type="project" value="TreeGrafter"/>
</dbReference>
<evidence type="ECO:0000313" key="6">
    <source>
        <dbReference type="Proteomes" id="UP000031675"/>
    </source>
</evidence>
<dbReference type="PROSITE" id="PS50206">
    <property type="entry name" value="RHODANESE_3"/>
    <property type="match status" value="2"/>
</dbReference>
<dbReference type="SMART" id="SM00450">
    <property type="entry name" value="RHOD"/>
    <property type="match status" value="2"/>
</dbReference>
<reference evidence="6" key="1">
    <citation type="journal article" date="2015" name="Chem. Biol.">
        <title>Structure, bioactivity, and resistance mechanism of streptomonomicin, an unusual lasso Peptide from an understudied halophilic actinomycete.</title>
        <authorList>
            <person name="Metelev M."/>
            <person name="Tietz J.I."/>
            <person name="Melby J.O."/>
            <person name="Blair P.M."/>
            <person name="Zhu L."/>
            <person name="Livnat I."/>
            <person name="Severinov K."/>
            <person name="Mitchell D.A."/>
        </authorList>
    </citation>
    <scope>NUCLEOTIDE SEQUENCE [LARGE SCALE GENOMIC DNA]</scope>
    <source>
        <strain evidence="6">YIM 90003</strain>
    </source>
</reference>
<dbReference type="CDD" id="cd01449">
    <property type="entry name" value="TST_Repeat_2"/>
    <property type="match status" value="1"/>
</dbReference>
<dbReference type="STRING" id="183763.LP52_18390"/>
<dbReference type="Pfam" id="PF00581">
    <property type="entry name" value="Rhodanese"/>
    <property type="match status" value="2"/>
</dbReference>
<name>A0A0C2J7Z5_9ACTN</name>
<evidence type="ECO:0000313" key="5">
    <source>
        <dbReference type="EMBL" id="KIH97586.1"/>
    </source>
</evidence>
<dbReference type="EMBL" id="JROO01000035">
    <property type="protein sequence ID" value="KIH97586.1"/>
    <property type="molecule type" value="Genomic_DNA"/>
</dbReference>
<evidence type="ECO:0000259" key="4">
    <source>
        <dbReference type="PROSITE" id="PS50206"/>
    </source>
</evidence>
<dbReference type="Gene3D" id="3.40.250.10">
    <property type="entry name" value="Rhodanese-like domain"/>
    <property type="match status" value="2"/>
</dbReference>
<dbReference type="AlphaFoldDB" id="A0A0C2J7Z5"/>
<dbReference type="InterPro" id="IPR036873">
    <property type="entry name" value="Rhodanese-like_dom_sf"/>
</dbReference>
<dbReference type="Proteomes" id="UP000031675">
    <property type="component" value="Unassembled WGS sequence"/>
</dbReference>
<evidence type="ECO:0000256" key="1">
    <source>
        <dbReference type="ARBA" id="ARBA00022679"/>
    </source>
</evidence>
<dbReference type="PANTHER" id="PTHR11364:SF27">
    <property type="entry name" value="SULFURTRANSFERASE"/>
    <property type="match status" value="1"/>
</dbReference>
<dbReference type="SUPFAM" id="SSF52821">
    <property type="entry name" value="Rhodanese/Cell cycle control phosphatase"/>
    <property type="match status" value="2"/>
</dbReference>
<gene>
    <name evidence="5" type="ORF">LP52_18390</name>
</gene>
<comment type="caution">
    <text evidence="5">The sequence shown here is derived from an EMBL/GenBank/DDBJ whole genome shotgun (WGS) entry which is preliminary data.</text>
</comment>
<feature type="region of interest" description="Disordered" evidence="3">
    <location>
        <begin position="182"/>
        <end position="211"/>
    </location>
</feature>
<keyword evidence="2" id="KW-0677">Repeat</keyword>
<dbReference type="InterPro" id="IPR045078">
    <property type="entry name" value="TST/MPST-like"/>
</dbReference>